<dbReference type="Pfam" id="PF18979">
    <property type="entry name" value="DUF5715"/>
    <property type="match status" value="1"/>
</dbReference>
<keyword evidence="1" id="KW-1133">Transmembrane helix</keyword>
<gene>
    <name evidence="2" type="ORF">HMPREF0661_00765</name>
</gene>
<evidence type="ECO:0000313" key="3">
    <source>
        <dbReference type="Proteomes" id="UP000029578"/>
    </source>
</evidence>
<dbReference type="SUPFAM" id="SSF55166">
    <property type="entry name" value="Hedgehog/DD-peptidase"/>
    <property type="match status" value="1"/>
</dbReference>
<accession>A0A096BCA5</accession>
<dbReference type="Proteomes" id="UP000029578">
    <property type="component" value="Unassembled WGS sequence"/>
</dbReference>
<proteinExistence type="predicted"/>
<protein>
    <submittedName>
        <fullName evidence="2">Uncharacterized protein</fullName>
    </submittedName>
</protein>
<dbReference type="InterPro" id="IPR043769">
    <property type="entry name" value="DUF5715"/>
</dbReference>
<dbReference type="RefSeq" id="WP_036861478.1">
    <property type="nucleotide sequence ID" value="NZ_JRNS01000063.1"/>
</dbReference>
<keyword evidence="1" id="KW-0472">Membrane</keyword>
<keyword evidence="1" id="KW-0812">Transmembrane</keyword>
<dbReference type="EMBL" id="JRNS01000063">
    <property type="protein sequence ID" value="KGF56740.1"/>
    <property type="molecule type" value="Genomic_DNA"/>
</dbReference>
<sequence>MKQKKKITKNRFLLGFIAITFLLALIRLLFPSIAHDRMKALSKGDSDSTHVMEKVDSAKIKAQSTPSNVKMSHFFTSDGAQKKNRIVGVRDYEESFPDSQPQQLEAALRYGVKPVADRADAEKRKSELVYVGSNPYYNMKKLNSSIPYLVPRAAILLQDIARNFMDSLQTKGVPINKLLISSVLRTKEDVEKLRRHNHNATENSCHLYGTTFDIAYNKYASVTRPVTNDTLKWVLSEVLNDLRSQGRCFIKHEKHQGCFHITVR</sequence>
<reference evidence="2 3" key="1">
    <citation type="submission" date="2014-07" db="EMBL/GenBank/DDBJ databases">
        <authorList>
            <person name="McCorrison J."/>
            <person name="Sanka R."/>
            <person name="Torralba M."/>
            <person name="Gillis M."/>
            <person name="Haft D.H."/>
            <person name="Methe B."/>
            <person name="Sutton G."/>
            <person name="Nelson K.E."/>
        </authorList>
    </citation>
    <scope>NUCLEOTIDE SEQUENCE [LARGE SCALE GENOMIC DNA]</scope>
    <source>
        <strain evidence="2 3">DNF00666</strain>
    </source>
</reference>
<feature type="transmembrane region" description="Helical" evidence="1">
    <location>
        <begin position="12"/>
        <end position="30"/>
    </location>
</feature>
<dbReference type="InterPro" id="IPR009045">
    <property type="entry name" value="Zn_M74/Hedgehog-like"/>
</dbReference>
<comment type="caution">
    <text evidence="2">The sequence shown here is derived from an EMBL/GenBank/DDBJ whole genome shotgun (WGS) entry which is preliminary data.</text>
</comment>
<evidence type="ECO:0000313" key="2">
    <source>
        <dbReference type="EMBL" id="KGF56740.1"/>
    </source>
</evidence>
<evidence type="ECO:0000256" key="1">
    <source>
        <dbReference type="SAM" id="Phobius"/>
    </source>
</evidence>
<dbReference type="AlphaFoldDB" id="A0A096BCA5"/>
<organism evidence="2 3">
    <name type="scientific">Prevotella melaninogenica DNF00666</name>
    <dbReference type="NCBI Taxonomy" id="1401073"/>
    <lineage>
        <taxon>Bacteria</taxon>
        <taxon>Pseudomonadati</taxon>
        <taxon>Bacteroidota</taxon>
        <taxon>Bacteroidia</taxon>
        <taxon>Bacteroidales</taxon>
        <taxon>Prevotellaceae</taxon>
        <taxon>Prevotella</taxon>
    </lineage>
</organism>
<name>A0A096BCA5_9BACT</name>